<keyword evidence="1" id="KW-0472">Membrane</keyword>
<dbReference type="Proteomes" id="UP000040576">
    <property type="component" value="Unassembled WGS sequence"/>
</dbReference>
<dbReference type="RefSeq" id="WP_034770970.1">
    <property type="nucleotide sequence ID" value="NZ_CCRF01000063.1"/>
</dbReference>
<evidence type="ECO:0000313" key="3">
    <source>
        <dbReference type="EMBL" id="KIO70358.1"/>
    </source>
</evidence>
<feature type="transmembrane region" description="Helical" evidence="1">
    <location>
        <begin position="130"/>
        <end position="152"/>
    </location>
</feature>
<sequence>MEKAKLEQNQHAKPLSPITTSIITGFFGGVFWGAVGLMAYYFNFTKIRPNTILEPWAVGDWKTSWIGTVISLLLIGVLGIVAALLYYFTLKKFQNIWVSFGYGIVLFAIVFFLLNPLFPNLDPITELDRNTIITMLCLYVLFGVFVGYSISYEYNEKIEEKRKNHST</sequence>
<evidence type="ECO:0000313" key="5">
    <source>
        <dbReference type="Proteomes" id="UP000040576"/>
    </source>
</evidence>
<reference evidence="2 5" key="1">
    <citation type="submission" date="2014-07" db="EMBL/GenBank/DDBJ databases">
        <authorList>
            <person name="Wibberg Daniel"/>
        </authorList>
    </citation>
    <scope>NUCLEOTIDE SEQUENCE [LARGE SCALE GENOMIC DNA]</scope>
</reference>
<evidence type="ECO:0000313" key="2">
    <source>
        <dbReference type="EMBL" id="CEE02004.1"/>
    </source>
</evidence>
<organism evidence="2 5">
    <name type="scientific">Caldibacillus thermoamylovorans</name>
    <dbReference type="NCBI Taxonomy" id="35841"/>
    <lineage>
        <taxon>Bacteria</taxon>
        <taxon>Bacillati</taxon>
        <taxon>Bacillota</taxon>
        <taxon>Bacilli</taxon>
        <taxon>Bacillales</taxon>
        <taxon>Bacillaceae</taxon>
        <taxon>Caldibacillus</taxon>
    </lineage>
</organism>
<accession>A0A090KTG1</accession>
<name>A0A090KTG1_9BACI</name>
<evidence type="ECO:0000256" key="1">
    <source>
        <dbReference type="SAM" id="Phobius"/>
    </source>
</evidence>
<keyword evidence="5" id="KW-1185">Reference proteome</keyword>
<feature type="transmembrane region" description="Helical" evidence="1">
    <location>
        <begin position="21"/>
        <end position="44"/>
    </location>
</feature>
<dbReference type="GeneID" id="92961399"/>
<dbReference type="AlphaFoldDB" id="A0A090KTG1"/>
<reference evidence="3 4" key="2">
    <citation type="submission" date="2015-01" db="EMBL/GenBank/DDBJ databases">
        <title>Draft Genome Sequences of Four Bacillus thermoamylovorans Strains, Isolated From Food Products.</title>
        <authorList>
            <person name="Krawcyk A.O."/>
            <person name="Berendsen E.M."/>
            <person name="Eijlander R.T."/>
            <person name="de Jong A."/>
            <person name="Wells-Bennik M."/>
            <person name="Kuipers O.P."/>
        </authorList>
    </citation>
    <scope>NUCLEOTIDE SEQUENCE [LARGE SCALE GENOMIC DNA]</scope>
    <source>
        <strain evidence="3 4">B4167</strain>
    </source>
</reference>
<dbReference type="OrthoDB" id="2691442at2"/>
<dbReference type="EMBL" id="CCRF01000063">
    <property type="protein sequence ID" value="CEE02004.1"/>
    <property type="molecule type" value="Genomic_DNA"/>
</dbReference>
<dbReference type="PATRIC" id="fig|35841.7.peg.2437"/>
<dbReference type="Pfam" id="PF11085">
    <property type="entry name" value="YqhR"/>
    <property type="match status" value="1"/>
</dbReference>
<proteinExistence type="predicted"/>
<evidence type="ECO:0008006" key="6">
    <source>
        <dbReference type="Google" id="ProtNLM"/>
    </source>
</evidence>
<keyword evidence="1" id="KW-1133">Transmembrane helix</keyword>
<feature type="transmembrane region" description="Helical" evidence="1">
    <location>
        <begin position="100"/>
        <end position="118"/>
    </location>
</feature>
<dbReference type="Proteomes" id="UP000032076">
    <property type="component" value="Unassembled WGS sequence"/>
</dbReference>
<feature type="transmembrane region" description="Helical" evidence="1">
    <location>
        <begin position="64"/>
        <end position="88"/>
    </location>
</feature>
<evidence type="ECO:0000313" key="4">
    <source>
        <dbReference type="Proteomes" id="UP000032076"/>
    </source>
</evidence>
<dbReference type="EMBL" id="JXLU01000147">
    <property type="protein sequence ID" value="KIO70358.1"/>
    <property type="molecule type" value="Genomic_DNA"/>
</dbReference>
<protein>
    <recommendedName>
        <fullName evidence="6">Membrane protein YqhR</fullName>
    </recommendedName>
</protein>
<gene>
    <name evidence="3" type="ORF">B4167_1050</name>
    <name evidence="2" type="ORF">BT1A1_2183</name>
</gene>
<dbReference type="InterPro" id="IPR024563">
    <property type="entry name" value="YqhR"/>
</dbReference>
<keyword evidence="1" id="KW-0812">Transmembrane</keyword>